<name>A0A9X2B122_9CORY</name>
<evidence type="ECO:0000313" key="6">
    <source>
        <dbReference type="Proteomes" id="UP001139207"/>
    </source>
</evidence>
<dbReference type="InterPro" id="IPR000524">
    <property type="entry name" value="Tscrpt_reg_HTH_GntR"/>
</dbReference>
<feature type="domain" description="HTH gntR-type" evidence="4">
    <location>
        <begin position="6"/>
        <end position="74"/>
    </location>
</feature>
<dbReference type="PROSITE" id="PS50949">
    <property type="entry name" value="HTH_GNTR"/>
    <property type="match status" value="1"/>
</dbReference>
<dbReference type="AlphaFoldDB" id="A0A9X2B122"/>
<dbReference type="PANTHER" id="PTHR38445:SF10">
    <property type="entry name" value="GNTR-FAMILY TRANSCRIPTIONAL REGULATOR"/>
    <property type="match status" value="1"/>
</dbReference>
<dbReference type="GO" id="GO:0003700">
    <property type="term" value="F:DNA-binding transcription factor activity"/>
    <property type="evidence" value="ECO:0007669"/>
    <property type="project" value="InterPro"/>
</dbReference>
<comment type="caution">
    <text evidence="5">The sequence shown here is derived from an EMBL/GenBank/DDBJ whole genome shotgun (WGS) entry which is preliminary data.</text>
</comment>
<keyword evidence="3" id="KW-0804">Transcription</keyword>
<reference evidence="5" key="1">
    <citation type="submission" date="2022-04" db="EMBL/GenBank/DDBJ databases">
        <title>Corynebacterium kalidii LD5P10.</title>
        <authorList>
            <person name="Sun J.Q."/>
        </authorList>
    </citation>
    <scope>NUCLEOTIDE SEQUENCE</scope>
    <source>
        <strain evidence="5">LD5P10</strain>
    </source>
</reference>
<proteinExistence type="predicted"/>
<dbReference type="Proteomes" id="UP001139207">
    <property type="component" value="Unassembled WGS sequence"/>
</dbReference>
<dbReference type="Gene3D" id="1.10.10.10">
    <property type="entry name" value="Winged helix-like DNA-binding domain superfamily/Winged helix DNA-binding domain"/>
    <property type="match status" value="1"/>
</dbReference>
<dbReference type="RefSeq" id="WP_244803284.1">
    <property type="nucleotide sequence ID" value="NZ_JALIEA010000010.1"/>
</dbReference>
<evidence type="ECO:0000256" key="1">
    <source>
        <dbReference type="ARBA" id="ARBA00023015"/>
    </source>
</evidence>
<dbReference type="SUPFAM" id="SSF46785">
    <property type="entry name" value="Winged helix' DNA-binding domain"/>
    <property type="match status" value="1"/>
</dbReference>
<protein>
    <submittedName>
        <fullName evidence="5">GntR family transcriptional regulator</fullName>
    </submittedName>
</protein>
<dbReference type="Pfam" id="PF00392">
    <property type="entry name" value="GntR"/>
    <property type="match status" value="1"/>
</dbReference>
<dbReference type="SMART" id="SM00345">
    <property type="entry name" value="HTH_GNTR"/>
    <property type="match status" value="1"/>
</dbReference>
<dbReference type="EMBL" id="JALIEA010000010">
    <property type="protein sequence ID" value="MCJ7857534.1"/>
    <property type="molecule type" value="Genomic_DNA"/>
</dbReference>
<gene>
    <name evidence="5" type="ORF">MUN33_02220</name>
</gene>
<dbReference type="InterPro" id="IPR036390">
    <property type="entry name" value="WH_DNA-bd_sf"/>
</dbReference>
<dbReference type="GO" id="GO:0003677">
    <property type="term" value="F:DNA binding"/>
    <property type="evidence" value="ECO:0007669"/>
    <property type="project" value="UniProtKB-KW"/>
</dbReference>
<keyword evidence="1" id="KW-0805">Transcription regulation</keyword>
<evidence type="ECO:0000256" key="2">
    <source>
        <dbReference type="ARBA" id="ARBA00023125"/>
    </source>
</evidence>
<sequence>MDETTSPLFRQIAELVEDSVVDGSLHEGDRAPSTNELAAFHGINPATARKGLTLLVERGVLVKRRGLGMFVDDGARARITARRRDAFAADFLVPLVDEAIKLDLPRDEVHRLVDQVAESRGLYS</sequence>
<evidence type="ECO:0000313" key="5">
    <source>
        <dbReference type="EMBL" id="MCJ7857534.1"/>
    </source>
</evidence>
<evidence type="ECO:0000259" key="4">
    <source>
        <dbReference type="PROSITE" id="PS50949"/>
    </source>
</evidence>
<dbReference type="PANTHER" id="PTHR38445">
    <property type="entry name" value="HTH-TYPE TRANSCRIPTIONAL REPRESSOR YTRA"/>
    <property type="match status" value="1"/>
</dbReference>
<dbReference type="CDD" id="cd07377">
    <property type="entry name" value="WHTH_GntR"/>
    <property type="match status" value="1"/>
</dbReference>
<evidence type="ECO:0000256" key="3">
    <source>
        <dbReference type="ARBA" id="ARBA00023163"/>
    </source>
</evidence>
<keyword evidence="2" id="KW-0238">DNA-binding</keyword>
<keyword evidence="6" id="KW-1185">Reference proteome</keyword>
<dbReference type="InterPro" id="IPR036388">
    <property type="entry name" value="WH-like_DNA-bd_sf"/>
</dbReference>
<organism evidence="5 6">
    <name type="scientific">Corynebacterium kalidii</name>
    <dbReference type="NCBI Taxonomy" id="2931982"/>
    <lineage>
        <taxon>Bacteria</taxon>
        <taxon>Bacillati</taxon>
        <taxon>Actinomycetota</taxon>
        <taxon>Actinomycetes</taxon>
        <taxon>Mycobacteriales</taxon>
        <taxon>Corynebacteriaceae</taxon>
        <taxon>Corynebacterium</taxon>
    </lineage>
</organism>
<accession>A0A9X2B122</accession>